<evidence type="ECO:0000256" key="7">
    <source>
        <dbReference type="ARBA" id="ARBA00022917"/>
    </source>
</evidence>
<dbReference type="EC" id="6.1.1.6" evidence="10"/>
<dbReference type="GO" id="GO:0000049">
    <property type="term" value="F:tRNA binding"/>
    <property type="evidence" value="ECO:0007669"/>
    <property type="project" value="TreeGrafter"/>
</dbReference>
<dbReference type="SUPFAM" id="SSF50249">
    <property type="entry name" value="Nucleic acid-binding proteins"/>
    <property type="match status" value="1"/>
</dbReference>
<dbReference type="GeneID" id="28935825"/>
<dbReference type="InterPro" id="IPR012340">
    <property type="entry name" value="NA-bd_OB-fold"/>
</dbReference>
<dbReference type="InterPro" id="IPR002313">
    <property type="entry name" value="Lys-tRNA-ligase_II"/>
</dbReference>
<dbReference type="EMBL" id="LFVZ01000004">
    <property type="protein sequence ID" value="KTW29826.1"/>
    <property type="molecule type" value="Genomic_DNA"/>
</dbReference>
<keyword evidence="3" id="KW-0963">Cytoplasm</keyword>
<keyword evidence="6" id="KW-0067">ATP-binding</keyword>
<dbReference type="InterPro" id="IPR018149">
    <property type="entry name" value="Lys-tRNA-synth_II_C"/>
</dbReference>
<evidence type="ECO:0000256" key="10">
    <source>
        <dbReference type="RuleBase" id="RU003748"/>
    </source>
</evidence>
<keyword evidence="8" id="KW-0030">Aminoacyl-tRNA synthetase</keyword>
<dbReference type="RefSeq" id="XP_018226813.1">
    <property type="nucleotide sequence ID" value="XM_018369623.1"/>
</dbReference>
<dbReference type="PANTHER" id="PTHR42918">
    <property type="entry name" value="LYSYL-TRNA SYNTHETASE"/>
    <property type="match status" value="1"/>
</dbReference>
<evidence type="ECO:0000256" key="8">
    <source>
        <dbReference type="ARBA" id="ARBA00023146"/>
    </source>
</evidence>
<dbReference type="PIRSF" id="PIRSF039101">
    <property type="entry name" value="LysRS2"/>
    <property type="match status" value="1"/>
</dbReference>
<dbReference type="NCBIfam" id="TIGR00499">
    <property type="entry name" value="lysS_bact"/>
    <property type="match status" value="1"/>
</dbReference>
<dbReference type="FunFam" id="2.40.50.140:FF:000050">
    <property type="entry name" value="Lysine--tRNA ligase"/>
    <property type="match status" value="1"/>
</dbReference>
<keyword evidence="4 12" id="KW-0436">Ligase</keyword>
<dbReference type="InterPro" id="IPR004364">
    <property type="entry name" value="Aa-tRNA-synt_II"/>
</dbReference>
<keyword evidence="5" id="KW-0547">Nucleotide-binding</keyword>
<evidence type="ECO:0000256" key="3">
    <source>
        <dbReference type="ARBA" id="ARBA00022490"/>
    </source>
</evidence>
<comment type="caution">
    <text evidence="12">The sequence shown here is derived from an EMBL/GenBank/DDBJ whole genome shotgun (WGS) entry which is preliminary data.</text>
</comment>
<dbReference type="Proteomes" id="UP000054454">
    <property type="component" value="Unassembled WGS sequence"/>
</dbReference>
<dbReference type="HAMAP" id="MF_00252">
    <property type="entry name" value="Lys_tRNA_synth_class2"/>
    <property type="match status" value="1"/>
</dbReference>
<keyword evidence="7" id="KW-0648">Protein biosynthesis</keyword>
<comment type="similarity">
    <text evidence="2">Belongs to the class-II aminoacyl-tRNA synthetase family.</text>
</comment>
<gene>
    <name evidence="12" type="ORF">T552_01030</name>
</gene>
<evidence type="ECO:0000313" key="12">
    <source>
        <dbReference type="EMBL" id="KTW29826.1"/>
    </source>
</evidence>
<name>A0A0W4ZN76_PNEC8</name>
<dbReference type="GO" id="GO:0005524">
    <property type="term" value="F:ATP binding"/>
    <property type="evidence" value="ECO:0007669"/>
    <property type="project" value="UniProtKB-KW"/>
</dbReference>
<dbReference type="FunFam" id="3.30.930.10:FF:000238">
    <property type="entry name" value="Lysine--tRNA ligase"/>
    <property type="match status" value="1"/>
</dbReference>
<evidence type="ECO:0000256" key="9">
    <source>
        <dbReference type="ARBA" id="ARBA00048573"/>
    </source>
</evidence>
<comment type="catalytic activity">
    <reaction evidence="9 10">
        <text>tRNA(Lys) + L-lysine + ATP = L-lysyl-tRNA(Lys) + AMP + diphosphate</text>
        <dbReference type="Rhea" id="RHEA:20792"/>
        <dbReference type="Rhea" id="RHEA-COMP:9696"/>
        <dbReference type="Rhea" id="RHEA-COMP:9697"/>
        <dbReference type="ChEBI" id="CHEBI:30616"/>
        <dbReference type="ChEBI" id="CHEBI:32551"/>
        <dbReference type="ChEBI" id="CHEBI:33019"/>
        <dbReference type="ChEBI" id="CHEBI:78442"/>
        <dbReference type="ChEBI" id="CHEBI:78529"/>
        <dbReference type="ChEBI" id="CHEBI:456215"/>
        <dbReference type="EC" id="6.1.1.6"/>
    </reaction>
</comment>
<sequence length="584" mass="67875">MEESSPSNPIKQLGNLCLDERSGEYVSKTELKRRLKLQEKKEKREAKALTTVSPKPVKKHVSEINEDLTPNKYYELRSRHINMLRASKNLDPYPHKFCVNIQIEEFIKTYSFMKRGEVNRDIIVSVAGRILNKRDSGSKLRFYDLCDDGAKIQVMAQAQDCEKDYLEMHEHIQRGDIVGIIGYPGRTSPKGKGKDEGEGGELSIFCKEMVLLSPCLRMLPMERQGLTNQETRYRQRYLDLIINKSTREKFIMRCKIIEYIRKFLNSRKFLEVETPMMNFIPGGASAKPFITHHNELDLNLYLRVAPELYLKMLVIGGLNRVYEIGKQFRNESIDLTHNPEFTSCEFYCAYADMYDLIDITEEMLSNMVYELTGDYKIKYHVNELEEVTIDFSRPWNRIEVIPFLEEKLNVVFPPGDQLHTEETTNFLISLCEKHHVEYLPPITNSRLFDKLISEFLEPLCLNPTFLIGHPQIMSPLAKHHRSNVGLCERFELFVAYKELVNAYTELNDPVQQRIRFEEQIKQRDQGDDEVQIIDENFCLALDYGLPPTAGWGMGIDRLVMFLTDSCNIKEVLLFPTMKPDATSN</sequence>
<evidence type="ECO:0000259" key="11">
    <source>
        <dbReference type="PROSITE" id="PS50862"/>
    </source>
</evidence>
<dbReference type="Gene3D" id="2.40.50.140">
    <property type="entry name" value="Nucleic acid-binding proteins"/>
    <property type="match status" value="1"/>
</dbReference>
<comment type="subcellular location">
    <subcellularLocation>
        <location evidence="1">Cytoplasm</location>
    </subcellularLocation>
</comment>
<evidence type="ECO:0000256" key="1">
    <source>
        <dbReference type="ARBA" id="ARBA00004496"/>
    </source>
</evidence>
<keyword evidence="13" id="KW-1185">Reference proteome</keyword>
<dbReference type="VEuPathDB" id="FungiDB:T552_01030"/>
<dbReference type="InterPro" id="IPR006195">
    <property type="entry name" value="aa-tRNA-synth_II"/>
</dbReference>
<dbReference type="InterPro" id="IPR045864">
    <property type="entry name" value="aa-tRNA-synth_II/BPL/LPL"/>
</dbReference>
<dbReference type="Gene3D" id="3.30.930.10">
    <property type="entry name" value="Bira Bifunctional Protein, Domain 2"/>
    <property type="match status" value="1"/>
</dbReference>
<organism evidence="12 13">
    <name type="scientific">Pneumocystis carinii (strain B80)</name>
    <name type="common">Rat pneumocystis pneumonia agent</name>
    <name type="synonym">Pneumocystis carinii f. sp. carinii</name>
    <dbReference type="NCBI Taxonomy" id="1408658"/>
    <lineage>
        <taxon>Eukaryota</taxon>
        <taxon>Fungi</taxon>
        <taxon>Dikarya</taxon>
        <taxon>Ascomycota</taxon>
        <taxon>Taphrinomycotina</taxon>
        <taxon>Pneumocystomycetes</taxon>
        <taxon>Pneumocystaceae</taxon>
        <taxon>Pneumocystis</taxon>
    </lineage>
</organism>
<evidence type="ECO:0000313" key="13">
    <source>
        <dbReference type="Proteomes" id="UP000054454"/>
    </source>
</evidence>
<dbReference type="Pfam" id="PF00152">
    <property type="entry name" value="tRNA-synt_2"/>
    <property type="match status" value="1"/>
</dbReference>
<dbReference type="PANTHER" id="PTHR42918:SF9">
    <property type="entry name" value="LYSINE--TRNA LIGASE"/>
    <property type="match status" value="1"/>
</dbReference>
<dbReference type="CDD" id="cd00775">
    <property type="entry name" value="LysRS_core"/>
    <property type="match status" value="1"/>
</dbReference>
<dbReference type="OrthoDB" id="21243at2759"/>
<evidence type="ECO:0000256" key="4">
    <source>
        <dbReference type="ARBA" id="ARBA00022598"/>
    </source>
</evidence>
<dbReference type="GO" id="GO:0005829">
    <property type="term" value="C:cytosol"/>
    <property type="evidence" value="ECO:0007669"/>
    <property type="project" value="TreeGrafter"/>
</dbReference>
<evidence type="ECO:0000256" key="5">
    <source>
        <dbReference type="ARBA" id="ARBA00022741"/>
    </source>
</evidence>
<dbReference type="NCBIfam" id="NF001756">
    <property type="entry name" value="PRK00484.1"/>
    <property type="match status" value="1"/>
</dbReference>
<dbReference type="AlphaFoldDB" id="A0A0W4ZN76"/>
<evidence type="ECO:0000256" key="2">
    <source>
        <dbReference type="ARBA" id="ARBA00008226"/>
    </source>
</evidence>
<protein>
    <recommendedName>
        <fullName evidence="10">Lysine--tRNA ligase</fullName>
        <ecNumber evidence="10">6.1.1.6</ecNumber>
    </recommendedName>
    <alternativeName>
        <fullName evidence="10">Lysyl-tRNA synthetase</fullName>
    </alternativeName>
</protein>
<dbReference type="GO" id="GO:0004824">
    <property type="term" value="F:lysine-tRNA ligase activity"/>
    <property type="evidence" value="ECO:0007669"/>
    <property type="project" value="UniProtKB-EC"/>
</dbReference>
<feature type="domain" description="Aminoacyl-transfer RNA synthetases class-II family profile" evidence="11">
    <location>
        <begin position="250"/>
        <end position="579"/>
    </location>
</feature>
<dbReference type="SUPFAM" id="SSF55681">
    <property type="entry name" value="Class II aaRS and biotin synthetases"/>
    <property type="match status" value="1"/>
</dbReference>
<reference evidence="13" key="1">
    <citation type="journal article" date="2016" name="Nat. Commun.">
        <title>Genome analysis of three Pneumocystis species reveals adaptation mechanisms to life exclusively in mammalian hosts.</title>
        <authorList>
            <person name="Ma L."/>
            <person name="Chen Z."/>
            <person name="Huang D.W."/>
            <person name="Kutty G."/>
            <person name="Ishihara M."/>
            <person name="Wang H."/>
            <person name="Abouelleil A."/>
            <person name="Bishop L."/>
            <person name="Davey E."/>
            <person name="Deng R."/>
            <person name="Deng X."/>
            <person name="Fan L."/>
            <person name="Fantoni G."/>
            <person name="Fitzgerald M."/>
            <person name="Gogineni E."/>
            <person name="Goldberg J.M."/>
            <person name="Handley G."/>
            <person name="Hu X."/>
            <person name="Huber C."/>
            <person name="Jiao X."/>
            <person name="Jones K."/>
            <person name="Levin J.Z."/>
            <person name="Liu Y."/>
            <person name="Macdonald P."/>
            <person name="Melnikov A."/>
            <person name="Raley C."/>
            <person name="Sassi M."/>
            <person name="Sherman B.T."/>
            <person name="Song X."/>
            <person name="Sykes S."/>
            <person name="Tran B."/>
            <person name="Walsh L."/>
            <person name="Xia Y."/>
            <person name="Yang J."/>
            <person name="Young S."/>
            <person name="Zeng Q."/>
            <person name="Zheng X."/>
            <person name="Stephens R."/>
            <person name="Nusbaum C."/>
            <person name="Birren B.W."/>
            <person name="Azadi P."/>
            <person name="Lempicki R.A."/>
            <person name="Cuomo C.A."/>
            <person name="Kovacs J.A."/>
        </authorList>
    </citation>
    <scope>NUCLEOTIDE SEQUENCE [LARGE SCALE GENOMIC DNA]</scope>
    <source>
        <strain evidence="13">B80</strain>
    </source>
</reference>
<dbReference type="GO" id="GO:0006430">
    <property type="term" value="P:lysyl-tRNA aminoacylation"/>
    <property type="evidence" value="ECO:0007669"/>
    <property type="project" value="InterPro"/>
</dbReference>
<dbReference type="InterPro" id="IPR034762">
    <property type="entry name" value="Lys-tRNA-ligase_II_bac/euk"/>
</dbReference>
<dbReference type="InterPro" id="IPR044136">
    <property type="entry name" value="Lys-tRNA-ligase_II_N"/>
</dbReference>
<dbReference type="PRINTS" id="PR00982">
    <property type="entry name" value="TRNASYNTHLYS"/>
</dbReference>
<dbReference type="PROSITE" id="PS50862">
    <property type="entry name" value="AA_TRNA_LIGASE_II"/>
    <property type="match status" value="1"/>
</dbReference>
<evidence type="ECO:0000256" key="6">
    <source>
        <dbReference type="ARBA" id="ARBA00022840"/>
    </source>
</evidence>
<dbReference type="CDD" id="cd04322">
    <property type="entry name" value="LysRS_N"/>
    <property type="match status" value="1"/>
</dbReference>
<dbReference type="Pfam" id="PF01336">
    <property type="entry name" value="tRNA_anti-codon"/>
    <property type="match status" value="1"/>
</dbReference>
<proteinExistence type="inferred from homology"/>
<dbReference type="InterPro" id="IPR004365">
    <property type="entry name" value="NA-bd_OB_tRNA"/>
</dbReference>
<accession>A0A0W4ZN76</accession>